<dbReference type="GO" id="GO:0003676">
    <property type="term" value="F:nucleic acid binding"/>
    <property type="evidence" value="ECO:0007669"/>
    <property type="project" value="InterPro"/>
</dbReference>
<dbReference type="Gene3D" id="3.30.420.10">
    <property type="entry name" value="Ribonuclease H-like superfamily/Ribonuclease H"/>
    <property type="match status" value="1"/>
</dbReference>
<dbReference type="EMBL" id="DS566025">
    <property type="status" value="NOT_ANNOTATED_CDS"/>
    <property type="molecule type" value="Genomic_DNA"/>
</dbReference>
<keyword evidence="2" id="KW-1185">Reference proteome</keyword>
<evidence type="ECO:0000313" key="2">
    <source>
        <dbReference type="Proteomes" id="UP000005238"/>
    </source>
</evidence>
<organism evidence="1 2">
    <name type="scientific">Phytophthora ramorum</name>
    <name type="common">Sudden oak death agent</name>
    <dbReference type="NCBI Taxonomy" id="164328"/>
    <lineage>
        <taxon>Eukaryota</taxon>
        <taxon>Sar</taxon>
        <taxon>Stramenopiles</taxon>
        <taxon>Oomycota</taxon>
        <taxon>Peronosporomycetes</taxon>
        <taxon>Peronosporales</taxon>
        <taxon>Peronosporaceae</taxon>
        <taxon>Phytophthora</taxon>
    </lineage>
</organism>
<dbReference type="PANTHER" id="PTHR47169:SF2">
    <property type="entry name" value="OS01G0541250 PROTEIN"/>
    <property type="match status" value="1"/>
</dbReference>
<dbReference type="EnsemblProtists" id="Phyra46335">
    <property type="protein sequence ID" value="Phyra46335"/>
    <property type="gene ID" value="Phyra46335"/>
</dbReference>
<dbReference type="PANTHER" id="PTHR47169">
    <property type="entry name" value="OS01G0541250 PROTEIN"/>
    <property type="match status" value="1"/>
</dbReference>
<evidence type="ECO:0000313" key="1">
    <source>
        <dbReference type="EnsemblProtists" id="Phyra46335"/>
    </source>
</evidence>
<reference evidence="2" key="1">
    <citation type="journal article" date="2006" name="Science">
        <title>Phytophthora genome sequences uncover evolutionary origins and mechanisms of pathogenesis.</title>
        <authorList>
            <person name="Tyler B.M."/>
            <person name="Tripathy S."/>
            <person name="Zhang X."/>
            <person name="Dehal P."/>
            <person name="Jiang R.H."/>
            <person name="Aerts A."/>
            <person name="Arredondo F.D."/>
            <person name="Baxter L."/>
            <person name="Bensasson D."/>
            <person name="Beynon J.L."/>
            <person name="Chapman J."/>
            <person name="Damasceno C.M."/>
            <person name="Dorrance A.E."/>
            <person name="Dou D."/>
            <person name="Dickerman A.W."/>
            <person name="Dubchak I.L."/>
            <person name="Garbelotto M."/>
            <person name="Gijzen M."/>
            <person name="Gordon S.G."/>
            <person name="Govers F."/>
            <person name="Grunwald N.J."/>
            <person name="Huang W."/>
            <person name="Ivors K.L."/>
            <person name="Jones R.W."/>
            <person name="Kamoun S."/>
            <person name="Krampis K."/>
            <person name="Lamour K.H."/>
            <person name="Lee M.K."/>
            <person name="McDonald W.H."/>
            <person name="Medina M."/>
            <person name="Meijer H.J."/>
            <person name="Nordberg E.K."/>
            <person name="Maclean D.J."/>
            <person name="Ospina-Giraldo M.D."/>
            <person name="Morris P.F."/>
            <person name="Phuntumart V."/>
            <person name="Putnam N.H."/>
            <person name="Rash S."/>
            <person name="Rose J.K."/>
            <person name="Sakihama Y."/>
            <person name="Salamov A.A."/>
            <person name="Savidor A."/>
            <person name="Scheuring C.F."/>
            <person name="Smith B.M."/>
            <person name="Sobral B.W."/>
            <person name="Terry A."/>
            <person name="Torto-Alalibo T.A."/>
            <person name="Win J."/>
            <person name="Xu Z."/>
            <person name="Zhang H."/>
            <person name="Grigoriev I.V."/>
            <person name="Rokhsar D.S."/>
            <person name="Boore J.L."/>
        </authorList>
    </citation>
    <scope>NUCLEOTIDE SEQUENCE [LARGE SCALE GENOMIC DNA]</scope>
    <source>
        <strain evidence="2">Pr102</strain>
    </source>
</reference>
<dbReference type="eggNOG" id="ENOG502RGVE">
    <property type="taxonomic scope" value="Eukaryota"/>
</dbReference>
<dbReference type="AlphaFoldDB" id="H3G6I9"/>
<sequence length="87" mass="10043">VDEKWIYITEADKTLYLAPGEEPPHRTVQSKRFITKVMFMGAMMRPIHTSDGLLLFDGKLGMWPFTERVLPRSHLEIGLLGRCKRAL</sequence>
<proteinExistence type="predicted"/>
<protein>
    <submittedName>
        <fullName evidence="1">Uncharacterized protein</fullName>
    </submittedName>
</protein>
<name>H3G6I9_PHYRM</name>
<dbReference type="InterPro" id="IPR036397">
    <property type="entry name" value="RNaseH_sf"/>
</dbReference>
<dbReference type="STRING" id="164328.H3G6I9"/>
<accession>H3G6I9</accession>
<dbReference type="InParanoid" id="H3G6I9"/>
<dbReference type="Proteomes" id="UP000005238">
    <property type="component" value="Unassembled WGS sequence"/>
</dbReference>
<reference evidence="1" key="2">
    <citation type="submission" date="2015-06" db="UniProtKB">
        <authorList>
            <consortium name="EnsemblProtists"/>
        </authorList>
    </citation>
    <scope>IDENTIFICATION</scope>
    <source>
        <strain evidence="1">Pr102</strain>
    </source>
</reference>